<comment type="caution">
    <text evidence="1">The sequence shown here is derived from an EMBL/GenBank/DDBJ whole genome shotgun (WGS) entry which is preliminary data.</text>
</comment>
<keyword evidence="2" id="KW-1185">Reference proteome</keyword>
<accession>A0A7D9IPQ5</accession>
<sequence length="189" mass="21277">MEDCHSGQHGYPVPKTTEEIEIVVPDITNKDSSSKKKFYKYVVYNHTSCTCGTLKYRESTLYKTITNNEVSEADYKVKFSNNPVNLIRACNVCNSAQPRYKLHPKHATAVSRFIYMEYQQCLPGCVVVRNKTSNKQTFMVFGSPFSVPLTSDILCKAYDGAETKQQDKNHPQKLKSLSSEAPAGNSSDQ</sequence>
<evidence type="ECO:0000313" key="2">
    <source>
        <dbReference type="Proteomes" id="UP001152795"/>
    </source>
</evidence>
<gene>
    <name evidence="1" type="ORF">PACLA_8A086510</name>
</gene>
<reference evidence="1" key="1">
    <citation type="submission" date="2020-04" db="EMBL/GenBank/DDBJ databases">
        <authorList>
            <person name="Alioto T."/>
            <person name="Alioto T."/>
            <person name="Gomez Garrido J."/>
        </authorList>
    </citation>
    <scope>NUCLEOTIDE SEQUENCE</scope>
    <source>
        <strain evidence="1">A484AB</strain>
    </source>
</reference>
<dbReference type="EMBL" id="CACRXK020006803">
    <property type="protein sequence ID" value="CAB4010488.1"/>
    <property type="molecule type" value="Genomic_DNA"/>
</dbReference>
<evidence type="ECO:0000313" key="1">
    <source>
        <dbReference type="EMBL" id="CAB4010488.1"/>
    </source>
</evidence>
<dbReference type="OrthoDB" id="10454913at2759"/>
<dbReference type="Proteomes" id="UP001152795">
    <property type="component" value="Unassembled WGS sequence"/>
</dbReference>
<feature type="non-terminal residue" evidence="1">
    <location>
        <position position="189"/>
    </location>
</feature>
<dbReference type="AlphaFoldDB" id="A0A7D9IPQ5"/>
<organism evidence="1 2">
    <name type="scientific">Paramuricea clavata</name>
    <name type="common">Red gorgonian</name>
    <name type="synonym">Violescent sea-whip</name>
    <dbReference type="NCBI Taxonomy" id="317549"/>
    <lineage>
        <taxon>Eukaryota</taxon>
        <taxon>Metazoa</taxon>
        <taxon>Cnidaria</taxon>
        <taxon>Anthozoa</taxon>
        <taxon>Octocorallia</taxon>
        <taxon>Malacalcyonacea</taxon>
        <taxon>Plexauridae</taxon>
        <taxon>Paramuricea</taxon>
    </lineage>
</organism>
<name>A0A7D9IPQ5_PARCT</name>
<proteinExistence type="predicted"/>
<protein>
    <submittedName>
        <fullName evidence="1">Uncharacterized protein</fullName>
    </submittedName>
</protein>